<dbReference type="InterPro" id="IPR035914">
    <property type="entry name" value="Sperma_CUB_dom_sf"/>
</dbReference>
<evidence type="ECO:0000256" key="5">
    <source>
        <dbReference type="ARBA" id="ARBA00022670"/>
    </source>
</evidence>
<dbReference type="InterPro" id="IPR000742">
    <property type="entry name" value="EGF"/>
</dbReference>
<dbReference type="InterPro" id="IPR002049">
    <property type="entry name" value="LE_dom"/>
</dbReference>
<feature type="binding site" evidence="19">
    <location>
        <position position="231"/>
    </location>
    <ligand>
        <name>Zn(2+)</name>
        <dbReference type="ChEBI" id="CHEBI:29105"/>
        <note>catalytic</note>
    </ligand>
</feature>
<dbReference type="Gene3D" id="3.40.390.10">
    <property type="entry name" value="Collagenase (Catalytic Domain)"/>
    <property type="match status" value="1"/>
</dbReference>
<dbReference type="CDD" id="cd00041">
    <property type="entry name" value="CUB"/>
    <property type="match status" value="1"/>
</dbReference>
<evidence type="ECO:0000256" key="13">
    <source>
        <dbReference type="ARBA" id="ARBA00023145"/>
    </source>
</evidence>
<evidence type="ECO:0000256" key="14">
    <source>
        <dbReference type="ARBA" id="ARBA00023157"/>
    </source>
</evidence>
<comment type="caution">
    <text evidence="18">Lacks conserved residue(s) required for the propagation of feature annotation.</text>
</comment>
<dbReference type="GO" id="GO:1990904">
    <property type="term" value="C:ribonucleoprotein complex"/>
    <property type="evidence" value="ECO:0007669"/>
    <property type="project" value="UniProtKB-KW"/>
</dbReference>
<feature type="domain" description="Peptidase M12A" evidence="23">
    <location>
        <begin position="136"/>
        <end position="339"/>
    </location>
</feature>
<evidence type="ECO:0000256" key="18">
    <source>
        <dbReference type="PROSITE-ProRule" id="PRU00059"/>
    </source>
</evidence>
<evidence type="ECO:0000256" key="1">
    <source>
        <dbReference type="ARBA" id="ARBA00004613"/>
    </source>
</evidence>
<dbReference type="PROSITE" id="PS00022">
    <property type="entry name" value="EGF_1"/>
    <property type="match status" value="1"/>
</dbReference>
<organism evidence="24 25">
    <name type="scientific">Caenorhabditis bovis</name>
    <dbReference type="NCBI Taxonomy" id="2654633"/>
    <lineage>
        <taxon>Eukaryota</taxon>
        <taxon>Metazoa</taxon>
        <taxon>Ecdysozoa</taxon>
        <taxon>Nematoda</taxon>
        <taxon>Chromadorea</taxon>
        <taxon>Rhabditida</taxon>
        <taxon>Rhabditina</taxon>
        <taxon>Rhabditomorpha</taxon>
        <taxon>Rhabditoidea</taxon>
        <taxon>Rhabditidae</taxon>
        <taxon>Peloderinae</taxon>
        <taxon>Caenorhabditis</taxon>
    </lineage>
</organism>
<evidence type="ECO:0000313" key="25">
    <source>
        <dbReference type="Proteomes" id="UP000494206"/>
    </source>
</evidence>
<dbReference type="GO" id="GO:0005576">
    <property type="term" value="C:extracellular region"/>
    <property type="evidence" value="ECO:0007669"/>
    <property type="project" value="UniProtKB-SubCell"/>
</dbReference>
<dbReference type="InterPro" id="IPR014722">
    <property type="entry name" value="Rib_uL2_dom2"/>
</dbReference>
<evidence type="ECO:0000256" key="17">
    <source>
        <dbReference type="ARBA" id="ARBA00046388"/>
    </source>
</evidence>
<dbReference type="Gene3D" id="2.30.30.30">
    <property type="match status" value="1"/>
</dbReference>
<feature type="signal peptide" evidence="21">
    <location>
        <begin position="1"/>
        <end position="21"/>
    </location>
</feature>
<dbReference type="SMART" id="SM00235">
    <property type="entry name" value="ZnMc"/>
    <property type="match status" value="1"/>
</dbReference>
<evidence type="ECO:0000256" key="3">
    <source>
        <dbReference type="ARBA" id="ARBA00022525"/>
    </source>
</evidence>
<feature type="domain" description="CUB" evidence="22">
    <location>
        <begin position="380"/>
        <end position="496"/>
    </location>
</feature>
<dbReference type="SUPFAM" id="SSF50104">
    <property type="entry name" value="Translation proteins SH3-like domain"/>
    <property type="match status" value="1"/>
</dbReference>
<dbReference type="InterPro" id="IPR000915">
    <property type="entry name" value="60S_ribosomal_eL6"/>
</dbReference>
<dbReference type="GO" id="GO:0018996">
    <property type="term" value="P:molting cycle, collagen and cuticulin-based cuticle"/>
    <property type="evidence" value="ECO:0007669"/>
    <property type="project" value="UniProtKB-ARBA"/>
</dbReference>
<evidence type="ECO:0000259" key="22">
    <source>
        <dbReference type="PROSITE" id="PS01180"/>
    </source>
</evidence>
<keyword evidence="9 19" id="KW-0378">Hydrolase</keyword>
<dbReference type="InterPro" id="IPR000884">
    <property type="entry name" value="TSP1_rpt"/>
</dbReference>
<evidence type="ECO:0000256" key="21">
    <source>
        <dbReference type="RuleBase" id="RU361183"/>
    </source>
</evidence>
<dbReference type="InterPro" id="IPR008991">
    <property type="entry name" value="Translation_prot_SH3-like_sf"/>
</dbReference>
<dbReference type="GO" id="GO:0005840">
    <property type="term" value="C:ribosome"/>
    <property type="evidence" value="ECO:0007669"/>
    <property type="project" value="UniProtKB-KW"/>
</dbReference>
<dbReference type="Gene3D" id="2.60.120.290">
    <property type="entry name" value="Spermadhesin, CUB domain"/>
    <property type="match status" value="1"/>
</dbReference>
<dbReference type="OrthoDB" id="431034at2759"/>
<gene>
    <name evidence="24" type="ORF">CBOVIS_LOCUS5137</name>
</gene>
<evidence type="ECO:0000256" key="20">
    <source>
        <dbReference type="RuleBase" id="RU000662"/>
    </source>
</evidence>
<keyword evidence="6" id="KW-0165">Cleavage on pair of basic residues</keyword>
<dbReference type="InterPro" id="IPR034035">
    <property type="entry name" value="Astacin-like_dom"/>
</dbReference>
<evidence type="ECO:0000313" key="24">
    <source>
        <dbReference type="EMBL" id="CAB3402535.1"/>
    </source>
</evidence>
<dbReference type="FunFam" id="2.60.120.290:FF:000093">
    <property type="entry name" value="Zinc metalloproteinase"/>
    <property type="match status" value="1"/>
</dbReference>
<dbReference type="Gene3D" id="2.20.100.10">
    <property type="entry name" value="Thrombospondin type-1 (TSP1) repeat"/>
    <property type="match status" value="1"/>
</dbReference>
<dbReference type="AlphaFoldDB" id="A0A8S1EN80"/>
<dbReference type="FunFam" id="3.40.390.10:FF:000028">
    <property type="entry name" value="Zinc metalloproteinase"/>
    <property type="match status" value="1"/>
</dbReference>
<evidence type="ECO:0000259" key="23">
    <source>
        <dbReference type="PROSITE" id="PS51864"/>
    </source>
</evidence>
<feature type="active site" evidence="19">
    <location>
        <position position="232"/>
    </location>
</feature>
<feature type="chain" id="PRO_5035960165" description="Multifunctional fusion protein" evidence="21">
    <location>
        <begin position="22"/>
        <end position="820"/>
    </location>
</feature>
<evidence type="ECO:0000256" key="16">
    <source>
        <dbReference type="ARBA" id="ARBA00023274"/>
    </source>
</evidence>
<dbReference type="InterPro" id="IPR036383">
    <property type="entry name" value="TSP1_rpt_sf"/>
</dbReference>
<dbReference type="Pfam" id="PF01400">
    <property type="entry name" value="Astacin"/>
    <property type="match status" value="1"/>
</dbReference>
<evidence type="ECO:0000256" key="7">
    <source>
        <dbReference type="ARBA" id="ARBA00022723"/>
    </source>
</evidence>
<comment type="caution">
    <text evidence="24">The sequence shown here is derived from an EMBL/GenBank/DDBJ whole genome shotgun (WGS) entry which is preliminary data.</text>
</comment>
<dbReference type="FunFam" id="2.30.30.30:FF:000014">
    <property type="entry name" value="60S ribosomal protein L6"/>
    <property type="match status" value="1"/>
</dbReference>
<dbReference type="InterPro" id="IPR000859">
    <property type="entry name" value="CUB_dom"/>
</dbReference>
<accession>A0A8S1EN80</accession>
<dbReference type="CDD" id="cd00055">
    <property type="entry name" value="EGF_Lam"/>
    <property type="match status" value="1"/>
</dbReference>
<keyword evidence="11 20" id="KW-0689">Ribosomal protein</keyword>
<dbReference type="GO" id="GO:0008270">
    <property type="term" value="F:zinc ion binding"/>
    <property type="evidence" value="ECO:0007669"/>
    <property type="project" value="UniProtKB-UniRule"/>
</dbReference>
<feature type="binding site" evidence="19">
    <location>
        <position position="235"/>
    </location>
    <ligand>
        <name>Zn(2+)</name>
        <dbReference type="ChEBI" id="CHEBI:29105"/>
        <note>catalytic</note>
    </ligand>
</feature>
<dbReference type="PROSITE" id="PS50092">
    <property type="entry name" value="TSP1"/>
    <property type="match status" value="1"/>
</dbReference>
<proteinExistence type="inferred from homology"/>
<dbReference type="InterPro" id="IPR006026">
    <property type="entry name" value="Peptidase_Metallo"/>
</dbReference>
<keyword evidence="14" id="KW-1015">Disulfide bond</keyword>
<keyword evidence="10 19" id="KW-0862">Zinc</keyword>
<evidence type="ECO:0000256" key="8">
    <source>
        <dbReference type="ARBA" id="ARBA00022729"/>
    </source>
</evidence>
<dbReference type="CDD" id="cd04280">
    <property type="entry name" value="ZnMc_astacin_like"/>
    <property type="match status" value="1"/>
</dbReference>
<comment type="similarity">
    <text evidence="2 20">Belongs to the eukaryotic ribosomal protein eL6 family.</text>
</comment>
<dbReference type="SMART" id="SM00042">
    <property type="entry name" value="CUB"/>
    <property type="match status" value="1"/>
</dbReference>
<comment type="cofactor">
    <cofactor evidence="19 21">
        <name>Zn(2+)</name>
        <dbReference type="ChEBI" id="CHEBI:29105"/>
    </cofactor>
    <text evidence="19 21">Binds 1 zinc ion per subunit.</text>
</comment>
<dbReference type="InterPro" id="IPR049633">
    <property type="entry name" value="Ribosomal_eL6_CS"/>
</dbReference>
<evidence type="ECO:0000256" key="11">
    <source>
        <dbReference type="ARBA" id="ARBA00022980"/>
    </source>
</evidence>
<dbReference type="InterPro" id="IPR024079">
    <property type="entry name" value="MetalloPept_cat_dom_sf"/>
</dbReference>
<dbReference type="Pfam" id="PF01159">
    <property type="entry name" value="Ribosomal_L6e"/>
    <property type="match status" value="1"/>
</dbReference>
<keyword evidence="5 19" id="KW-0645">Protease</keyword>
<dbReference type="PANTHER" id="PTHR10127">
    <property type="entry name" value="DISCOIDIN, CUB, EGF, LAMININ , AND ZINC METALLOPROTEASE DOMAIN CONTAINING"/>
    <property type="match status" value="1"/>
</dbReference>
<dbReference type="PRINTS" id="PR00480">
    <property type="entry name" value="ASTACIN"/>
</dbReference>
<dbReference type="GO" id="GO:0006412">
    <property type="term" value="P:translation"/>
    <property type="evidence" value="ECO:0007669"/>
    <property type="project" value="InterPro"/>
</dbReference>
<dbReference type="EMBL" id="CADEPM010000003">
    <property type="protein sequence ID" value="CAB3402535.1"/>
    <property type="molecule type" value="Genomic_DNA"/>
</dbReference>
<dbReference type="InterPro" id="IPR001506">
    <property type="entry name" value="Peptidase_M12A"/>
</dbReference>
<dbReference type="GO" id="GO:0003735">
    <property type="term" value="F:structural constituent of ribosome"/>
    <property type="evidence" value="ECO:0007669"/>
    <property type="project" value="InterPro"/>
</dbReference>
<dbReference type="Proteomes" id="UP000494206">
    <property type="component" value="Unassembled WGS sequence"/>
</dbReference>
<dbReference type="GO" id="GO:0006508">
    <property type="term" value="P:proteolysis"/>
    <property type="evidence" value="ECO:0007669"/>
    <property type="project" value="UniProtKB-KW"/>
</dbReference>
<keyword evidence="13" id="KW-0865">Zymogen</keyword>
<dbReference type="SMART" id="SM00209">
    <property type="entry name" value="TSP1"/>
    <property type="match status" value="1"/>
</dbReference>
<dbReference type="GO" id="GO:0004222">
    <property type="term" value="F:metalloendopeptidase activity"/>
    <property type="evidence" value="ECO:0007669"/>
    <property type="project" value="UniProtKB-UniRule"/>
</dbReference>
<dbReference type="SUPFAM" id="SSF55486">
    <property type="entry name" value="Metalloproteases ('zincins'), catalytic domain"/>
    <property type="match status" value="1"/>
</dbReference>
<keyword evidence="16 20" id="KW-0687">Ribonucleoprotein</keyword>
<reference evidence="24 25" key="1">
    <citation type="submission" date="2020-04" db="EMBL/GenBank/DDBJ databases">
        <authorList>
            <person name="Laetsch R D."/>
            <person name="Stevens L."/>
            <person name="Kumar S."/>
            <person name="Blaxter L. M."/>
        </authorList>
    </citation>
    <scope>NUCLEOTIDE SEQUENCE [LARGE SCALE GENOMIC DNA]</scope>
</reference>
<feature type="binding site" evidence="19">
    <location>
        <position position="241"/>
    </location>
    <ligand>
        <name>Zn(2+)</name>
        <dbReference type="ChEBI" id="CHEBI:29105"/>
        <note>catalytic</note>
    </ligand>
</feature>
<keyword evidence="7 19" id="KW-0479">Metal-binding</keyword>
<keyword evidence="3" id="KW-0964">Secreted</keyword>
<evidence type="ECO:0000256" key="4">
    <source>
        <dbReference type="ARBA" id="ARBA00022536"/>
    </source>
</evidence>
<evidence type="ECO:0000256" key="12">
    <source>
        <dbReference type="ARBA" id="ARBA00023049"/>
    </source>
</evidence>
<dbReference type="PANTHER" id="PTHR10127:SF813">
    <property type="entry name" value="ZINC METALLOPROTEINASE DPY-31"/>
    <property type="match status" value="1"/>
</dbReference>
<comment type="subunit">
    <text evidence="17">Component of the large ribosomal subunit. May bind IPO9 with low affinity.</text>
</comment>
<evidence type="ECO:0000256" key="2">
    <source>
        <dbReference type="ARBA" id="ARBA00010592"/>
    </source>
</evidence>
<keyword evidence="15" id="KW-0325">Glycoprotein</keyword>
<dbReference type="CDD" id="cd13156">
    <property type="entry name" value="KOW_RPL6"/>
    <property type="match status" value="1"/>
</dbReference>
<evidence type="ECO:0000256" key="15">
    <source>
        <dbReference type="ARBA" id="ARBA00023180"/>
    </source>
</evidence>
<dbReference type="FunFam" id="2.20.100.10:FF:000129">
    <property type="entry name" value="Zinc metalloproteinase dpy-31"/>
    <property type="match status" value="1"/>
</dbReference>
<dbReference type="SUPFAM" id="SSF49854">
    <property type="entry name" value="Spermadhesin, CUB domain"/>
    <property type="match status" value="1"/>
</dbReference>
<dbReference type="PROSITE" id="PS51864">
    <property type="entry name" value="ASTACIN"/>
    <property type="match status" value="1"/>
</dbReference>
<evidence type="ECO:0000256" key="9">
    <source>
        <dbReference type="ARBA" id="ARBA00022801"/>
    </source>
</evidence>
<dbReference type="PROSITE" id="PS01170">
    <property type="entry name" value="RIBOSOMAL_L6E"/>
    <property type="match status" value="1"/>
</dbReference>
<keyword evidence="4" id="KW-0245">EGF-like domain</keyword>
<evidence type="ECO:0000256" key="10">
    <source>
        <dbReference type="ARBA" id="ARBA00022833"/>
    </source>
</evidence>
<dbReference type="SUPFAM" id="SSF82895">
    <property type="entry name" value="TSP-1 type 1 repeat"/>
    <property type="match status" value="1"/>
</dbReference>
<keyword evidence="8 21" id="KW-0732">Signal</keyword>
<evidence type="ECO:0000256" key="6">
    <source>
        <dbReference type="ARBA" id="ARBA00022685"/>
    </source>
</evidence>
<comment type="subcellular location">
    <subcellularLocation>
        <location evidence="1">Secreted</location>
    </subcellularLocation>
</comment>
<name>A0A8S1EN80_9PELO</name>
<evidence type="ECO:0000256" key="19">
    <source>
        <dbReference type="PROSITE-ProRule" id="PRU01211"/>
    </source>
</evidence>
<keyword evidence="12 19" id="KW-0482">Metalloprotease</keyword>
<dbReference type="EC" id="3.4.24.-" evidence="21"/>
<dbReference type="Pfam" id="PF00431">
    <property type="entry name" value="CUB"/>
    <property type="match status" value="1"/>
</dbReference>
<dbReference type="Pfam" id="PF00090">
    <property type="entry name" value="TSP_1"/>
    <property type="match status" value="1"/>
</dbReference>
<dbReference type="InterPro" id="IPR041997">
    <property type="entry name" value="Ribosomal_eL6_KOW"/>
</dbReference>
<dbReference type="PROSITE" id="PS01180">
    <property type="entry name" value="CUB"/>
    <property type="match status" value="1"/>
</dbReference>
<protein>
    <recommendedName>
        <fullName evidence="20 21">Multifunctional fusion protein</fullName>
    </recommendedName>
    <domain>
        <recommendedName>
            <fullName evidence="21">Metalloendopeptidase</fullName>
            <ecNumber evidence="21">3.4.24.-</ecNumber>
        </recommendedName>
    </domain>
    <domain>
        <recommendedName>
            <fullName evidence="20">60S ribosomal protein L6</fullName>
        </recommendedName>
    </domain>
</protein>
<keyword evidence="25" id="KW-1185">Reference proteome</keyword>
<dbReference type="PROSITE" id="PS01186">
    <property type="entry name" value="EGF_2"/>
    <property type="match status" value="1"/>
</dbReference>
<sequence length="820" mass="92930">MQNACRISLICLLVVVQTAHLYSLRDHFEDTLADDDVHAVNRKKRMMSDEDKQIVDYYMDKLNELADEKHPQTIETPFATNSKIAREWLQQRRRDNVLNPEEGGKYFQGDIVLFPEQAKALYERAVIEGKSRVKRKFIGSNLRRWDASRPIIYSFDGSHTQREQRIIELALEHWHNITCLNFQRNDNAVSGNRIVFTDVDGCASNVGRHPLGEEQLVSLAPECIRLGVIAHEVAHALGFWHEQSRPDRDQYVTVRWENIDKDSKGQFLKEDPDDVDNAGVPYDYGSIMHYRSKAFSKFDDLYTISTFVTDYQKTIGQRDQLSFNDIRLMNKIYCGGVCPNKLPCQRGGYTDPRRCDRCRCPDGFTGQLCEQVMPGYGSTCGGMIRLTRSTTRISSPGYPREFKEGQECSWLLVAPPGHIVEFQFIGEFEMYCKVRHSLCMDYVEVRNSTDFANTGMRYCCYGTPPTRIRSATTDMVVLFRSFYRGGKGFEARARAVPEAGSWNAWSPWTACSASCGACGSRMRTRTCPPGNACAGEPVETQVCNTQACTGMCAQKREEEGQCGGFLSLLRGVRCRQEKTVMAPCENACCPGFTLSRGRCVSGYKMVGKRNLPVISRNFDLSPGVSRFSTARLRLKRNQKKPLVQKPKSEKSLSLQRDGQKFKLGHAKRVPLRKSLTPGTVLIVLAGRHKGKRVVFLKQLEKSGLLLVTGPHKINGFPLRRIAQAFVIATSLKIDVSGVKIPDHINDDYFKKRTQSTKGKDIFAQGKTEYTVTEQRKKDIKTVDTPILAAIKKNPDHKFLFGYLGTRFSLGKNQYPHNMKF</sequence>